<dbReference type="InterPro" id="IPR013210">
    <property type="entry name" value="LRR_N_plant-typ"/>
</dbReference>
<feature type="chain" id="PRO_5001655775" description="non-specific serine/threonine protein kinase" evidence="21">
    <location>
        <begin position="26"/>
        <end position="1068"/>
    </location>
</feature>
<dbReference type="Pfam" id="PF00069">
    <property type="entry name" value="Pkinase"/>
    <property type="match status" value="1"/>
</dbReference>
<dbReference type="SUPFAM" id="SSF56112">
    <property type="entry name" value="Protein kinase-like (PK-like)"/>
    <property type="match status" value="1"/>
</dbReference>
<evidence type="ECO:0000313" key="24">
    <source>
        <dbReference type="Proteomes" id="UP000295252"/>
    </source>
</evidence>
<dbReference type="PROSITE" id="PS51450">
    <property type="entry name" value="LRR"/>
    <property type="match status" value="1"/>
</dbReference>
<evidence type="ECO:0000256" key="12">
    <source>
        <dbReference type="ARBA" id="ARBA00022840"/>
    </source>
</evidence>
<reference evidence="24" key="1">
    <citation type="journal article" date="2014" name="Science">
        <title>The coffee genome provides insight into the convergent evolution of caffeine biosynthesis.</title>
        <authorList>
            <person name="Denoeud F."/>
            <person name="Carretero-Paulet L."/>
            <person name="Dereeper A."/>
            <person name="Droc G."/>
            <person name="Guyot R."/>
            <person name="Pietrella M."/>
            <person name="Zheng C."/>
            <person name="Alberti A."/>
            <person name="Anthony F."/>
            <person name="Aprea G."/>
            <person name="Aury J.M."/>
            <person name="Bento P."/>
            <person name="Bernard M."/>
            <person name="Bocs S."/>
            <person name="Campa C."/>
            <person name="Cenci A."/>
            <person name="Combes M.C."/>
            <person name="Crouzillat D."/>
            <person name="Da Silva C."/>
            <person name="Daddiego L."/>
            <person name="De Bellis F."/>
            <person name="Dussert S."/>
            <person name="Garsmeur O."/>
            <person name="Gayraud T."/>
            <person name="Guignon V."/>
            <person name="Jahn K."/>
            <person name="Jamilloux V."/>
            <person name="Joet T."/>
            <person name="Labadie K."/>
            <person name="Lan T."/>
            <person name="Leclercq J."/>
            <person name="Lepelley M."/>
            <person name="Leroy T."/>
            <person name="Li L.T."/>
            <person name="Librado P."/>
            <person name="Lopez L."/>
            <person name="Munoz A."/>
            <person name="Noel B."/>
            <person name="Pallavicini A."/>
            <person name="Perrotta G."/>
            <person name="Poncet V."/>
            <person name="Pot D."/>
            <person name="Priyono X."/>
            <person name="Rigoreau M."/>
            <person name="Rouard M."/>
            <person name="Rozas J."/>
            <person name="Tranchant-Dubreuil C."/>
            <person name="VanBuren R."/>
            <person name="Zhang Q."/>
            <person name="Andrade A.C."/>
            <person name="Argout X."/>
            <person name="Bertrand B."/>
            <person name="de Kochko A."/>
            <person name="Graziosi G."/>
            <person name="Henry R.J."/>
            <person name="Jayarama X."/>
            <person name="Ming R."/>
            <person name="Nagai C."/>
            <person name="Rounsley S."/>
            <person name="Sankoff D."/>
            <person name="Giuliano G."/>
            <person name="Albert V.A."/>
            <person name="Wincker P."/>
            <person name="Lashermes P."/>
        </authorList>
    </citation>
    <scope>NUCLEOTIDE SEQUENCE [LARGE SCALE GENOMIC DNA]</scope>
    <source>
        <strain evidence="24">cv. DH200-94</strain>
    </source>
</reference>
<keyword evidence="4" id="KW-0597">Phosphoprotein</keyword>
<dbReference type="FunCoup" id="A0A068VD74">
    <property type="interactions" value="440"/>
</dbReference>
<dbReference type="PRINTS" id="PR00019">
    <property type="entry name" value="LEURICHRPT"/>
</dbReference>
<dbReference type="InParanoid" id="A0A068VD74"/>
<dbReference type="FunFam" id="3.80.10.10:FF:000453">
    <property type="entry name" value="Leucine-rich receptor-like protein kinase family protein"/>
    <property type="match status" value="3"/>
</dbReference>
<dbReference type="PANTHER" id="PTHR48056">
    <property type="entry name" value="LRR RECEPTOR-LIKE SERINE/THREONINE-PROTEIN KINASE-RELATED"/>
    <property type="match status" value="1"/>
</dbReference>
<evidence type="ECO:0000256" key="8">
    <source>
        <dbReference type="ARBA" id="ARBA00022729"/>
    </source>
</evidence>
<dbReference type="InterPro" id="IPR008266">
    <property type="entry name" value="Tyr_kinase_AS"/>
</dbReference>
<evidence type="ECO:0000256" key="4">
    <source>
        <dbReference type="ARBA" id="ARBA00022553"/>
    </source>
</evidence>
<dbReference type="FunFam" id="3.30.200.20:FF:000309">
    <property type="entry name" value="Leucine-rich repeat receptor protein kinase MSP1"/>
    <property type="match status" value="1"/>
</dbReference>
<keyword evidence="7 20" id="KW-0812">Transmembrane</keyword>
<dbReference type="SUPFAM" id="SSF52047">
    <property type="entry name" value="RNI-like"/>
    <property type="match status" value="1"/>
</dbReference>
<dbReference type="Gene3D" id="3.30.200.20">
    <property type="entry name" value="Phosphorylase Kinase, domain 1"/>
    <property type="match status" value="1"/>
</dbReference>
<accession>A0A068VD74</accession>
<keyword evidence="15" id="KW-0675">Receptor</keyword>
<dbReference type="PhylomeDB" id="A0A068VD74"/>
<dbReference type="Gene3D" id="3.80.10.10">
    <property type="entry name" value="Ribonuclease Inhibitor"/>
    <property type="match status" value="5"/>
</dbReference>
<dbReference type="InterPro" id="IPR055414">
    <property type="entry name" value="LRR_R13L4/SHOC2-like"/>
</dbReference>
<evidence type="ECO:0000256" key="6">
    <source>
        <dbReference type="ARBA" id="ARBA00022679"/>
    </source>
</evidence>
<dbReference type="GO" id="GO:0009791">
    <property type="term" value="P:post-embryonic development"/>
    <property type="evidence" value="ECO:0007669"/>
    <property type="project" value="UniProtKB-ARBA"/>
</dbReference>
<dbReference type="PROSITE" id="PS50011">
    <property type="entry name" value="PROTEIN_KINASE_DOM"/>
    <property type="match status" value="1"/>
</dbReference>
<keyword evidence="5" id="KW-0433">Leucine-rich repeat</keyword>
<dbReference type="FunFam" id="3.80.10.10:FF:000095">
    <property type="entry name" value="LRR receptor-like serine/threonine-protein kinase GSO1"/>
    <property type="match status" value="1"/>
</dbReference>
<dbReference type="GO" id="GO:0005524">
    <property type="term" value="F:ATP binding"/>
    <property type="evidence" value="ECO:0007669"/>
    <property type="project" value="UniProtKB-UniRule"/>
</dbReference>
<dbReference type="Gene3D" id="1.10.510.10">
    <property type="entry name" value="Transferase(Phosphotransferase) domain 1"/>
    <property type="match status" value="1"/>
</dbReference>
<gene>
    <name evidence="23" type="ORF">GSCOC_T00000120001</name>
</gene>
<dbReference type="PROSITE" id="PS00109">
    <property type="entry name" value="PROTEIN_KINASE_TYR"/>
    <property type="match status" value="1"/>
</dbReference>
<dbReference type="GO" id="GO:0006952">
    <property type="term" value="P:defense response"/>
    <property type="evidence" value="ECO:0007669"/>
    <property type="project" value="UniProtKB-ARBA"/>
</dbReference>
<sequence length="1068" mass="117241">MSSFKMISIFLLVLLFPSFHPKCGASAYAEEALALLKWKASFQNQNNSFLTSWNLQSIIAKNSSSLPCTWAGISCVVGGVNRLNLSAWSIKGSLFDFPFSSLPNLEYLDLSHNQIFGCIPKQIGSLAKLIYLDFSDNNLTGSIPASFCDLNRLVELSLFQNHLSGPIPSAIGNLTSLQFLILNQNNLIGTIPKSLGNLTNLIKLQLNDNQLSGSIPKELGNLKFLTKMEVGENQLIGSIPISIGNLSNLESLSLQTNQFSGSIPSTFGNLNRLVNLSIYQNCLSGPIPSEVGNLISLQFLLLFQNNLTGAIPNSLGNLTNLIQLYLYYNQFSGSIPKELGDLKCLINIAISENQLSGSIPVSIGNLSNLEYFLFQNHLSGPIPSEFGNLISLQFLFLSQNNLTGAIPKSLGNLTNLIQLYLYYNQLSGSIPKELGDLKFLTDMGIGENQLNGPIPVAIGNLSSLRRLQLRDNQISGTVPEELRNLKKLAFMVLAQNQFSGPLPELLCQNATLQFIAVSGNMLSGPIPRSLRNCSSLVRASGIPPEIGNLTQLRALNLSSNCLSGEIPRAVAKLASMLKLDLHDNQFLGGIPQELGGLVEFLDLSTNSLSGNLPKLLGDLKHLFHMNLSNNVLSQKIPPQIGNLQSLGMLDLSHNNLSGLIPKTLAALPGLCRINLSFNNLEGPIPSGRAFANLTLEEVKGNKGLCGNITGLQACESSPLSKKHGMDKRKELVLIIVLPLLGSFMLLGAFFGVLRLHDQRKRNSRAEVMEVKMGNLFAICAHDAKALYKEIVRSTEEFSEIFCIGKGGYGSVYRAQLPSGDVVAVKRLHNMPNVAKDRNFLNEIRALTEIKHRNIVKLFGFCSNAQHSILVYEHLERGSLAKILTIEEEAKVLDWQKRLKIIKGIAHALSYMHHDCSLAIVHRDISSKNILLDPEYEAHISDFGTSKFLKKDSSNWSSLAGTYGYVAPEFAYAMKVDEKCDVYSFGVLTMEVIKGKHPGDLIANLMSSNPEDIELKDLLDQRLLYPNQEIEKILMSILKLARECLHADPQCRPTMLLISRSMSACEPSK</sequence>
<dbReference type="InterPro" id="IPR000719">
    <property type="entry name" value="Prot_kinase_dom"/>
</dbReference>
<dbReference type="SMART" id="SM00365">
    <property type="entry name" value="LRR_SD22"/>
    <property type="match status" value="6"/>
</dbReference>
<keyword evidence="10 19" id="KW-0547">Nucleotide-binding</keyword>
<keyword evidence="6" id="KW-0808">Transferase</keyword>
<evidence type="ECO:0000256" key="1">
    <source>
        <dbReference type="ARBA" id="ARBA00004479"/>
    </source>
</evidence>
<organism evidence="23 24">
    <name type="scientific">Coffea canephora</name>
    <name type="common">Robusta coffee</name>
    <dbReference type="NCBI Taxonomy" id="49390"/>
    <lineage>
        <taxon>Eukaryota</taxon>
        <taxon>Viridiplantae</taxon>
        <taxon>Streptophyta</taxon>
        <taxon>Embryophyta</taxon>
        <taxon>Tracheophyta</taxon>
        <taxon>Spermatophyta</taxon>
        <taxon>Magnoliopsida</taxon>
        <taxon>eudicotyledons</taxon>
        <taxon>Gunneridae</taxon>
        <taxon>Pentapetalae</taxon>
        <taxon>asterids</taxon>
        <taxon>lamiids</taxon>
        <taxon>Gentianales</taxon>
        <taxon>Rubiaceae</taxon>
        <taxon>Ixoroideae</taxon>
        <taxon>Gardenieae complex</taxon>
        <taxon>Bertiereae - Coffeeae clade</taxon>
        <taxon>Coffeeae</taxon>
        <taxon>Coffea</taxon>
    </lineage>
</organism>
<dbReference type="EMBL" id="HG739369">
    <property type="protein sequence ID" value="CDP18770.1"/>
    <property type="molecule type" value="Genomic_DNA"/>
</dbReference>
<dbReference type="GO" id="GO:0016020">
    <property type="term" value="C:membrane"/>
    <property type="evidence" value="ECO:0007669"/>
    <property type="project" value="UniProtKB-SubCell"/>
</dbReference>
<dbReference type="InterPro" id="IPR017441">
    <property type="entry name" value="Protein_kinase_ATP_BS"/>
</dbReference>
<dbReference type="GO" id="GO:0051707">
    <property type="term" value="P:response to other organism"/>
    <property type="evidence" value="ECO:0007669"/>
    <property type="project" value="UniProtKB-ARBA"/>
</dbReference>
<dbReference type="Proteomes" id="UP000295252">
    <property type="component" value="Unassembled WGS sequence"/>
</dbReference>
<keyword evidence="11" id="KW-0418">Kinase</keyword>
<dbReference type="InterPro" id="IPR001611">
    <property type="entry name" value="Leu-rich_rpt"/>
</dbReference>
<keyword evidence="3" id="KW-0723">Serine/threonine-protein kinase</keyword>
<keyword evidence="12 19" id="KW-0067">ATP-binding</keyword>
<dbReference type="AlphaFoldDB" id="A0A068VD74"/>
<dbReference type="InterPro" id="IPR011009">
    <property type="entry name" value="Kinase-like_dom_sf"/>
</dbReference>
<evidence type="ECO:0000256" key="18">
    <source>
        <dbReference type="ARBA" id="ARBA00048679"/>
    </source>
</evidence>
<comment type="subcellular location">
    <subcellularLocation>
        <location evidence="1">Membrane</location>
        <topology evidence="1">Single-pass type I membrane protein</topology>
    </subcellularLocation>
</comment>
<dbReference type="FunFam" id="3.80.10.10:FF:000400">
    <property type="entry name" value="Nuclear pore complex protein NUP107"/>
    <property type="match status" value="1"/>
</dbReference>
<dbReference type="Pfam" id="PF23598">
    <property type="entry name" value="LRR_14"/>
    <property type="match status" value="2"/>
</dbReference>
<keyword evidence="16" id="KW-0325">Glycoprotein</keyword>
<dbReference type="InterPro" id="IPR050647">
    <property type="entry name" value="Plant_LRR-RLKs"/>
</dbReference>
<dbReference type="Pfam" id="PF00560">
    <property type="entry name" value="LRR_1"/>
    <property type="match status" value="7"/>
</dbReference>
<keyword evidence="24" id="KW-1185">Reference proteome</keyword>
<dbReference type="SUPFAM" id="SSF52058">
    <property type="entry name" value="L domain-like"/>
    <property type="match status" value="2"/>
</dbReference>
<keyword evidence="9" id="KW-0677">Repeat</keyword>
<dbReference type="EC" id="2.7.11.1" evidence="2"/>
<evidence type="ECO:0000259" key="22">
    <source>
        <dbReference type="PROSITE" id="PS50011"/>
    </source>
</evidence>
<evidence type="ECO:0000256" key="7">
    <source>
        <dbReference type="ARBA" id="ARBA00022692"/>
    </source>
</evidence>
<dbReference type="PROSITE" id="PS00107">
    <property type="entry name" value="PROTEIN_KINASE_ATP"/>
    <property type="match status" value="1"/>
</dbReference>
<name>A0A068VD74_COFCA</name>
<dbReference type="FunFam" id="1.10.510.10:FF:000445">
    <property type="entry name" value="MDIS1-interacting receptor like kinase 2"/>
    <property type="match status" value="1"/>
</dbReference>
<keyword evidence="13 20" id="KW-1133">Transmembrane helix</keyword>
<feature type="signal peptide" evidence="21">
    <location>
        <begin position="1"/>
        <end position="25"/>
    </location>
</feature>
<dbReference type="GO" id="GO:0009653">
    <property type="term" value="P:anatomical structure morphogenesis"/>
    <property type="evidence" value="ECO:0007669"/>
    <property type="project" value="UniProtKB-ARBA"/>
</dbReference>
<comment type="catalytic activity">
    <reaction evidence="17">
        <text>L-threonyl-[protein] + ATP = O-phospho-L-threonyl-[protein] + ADP + H(+)</text>
        <dbReference type="Rhea" id="RHEA:46608"/>
        <dbReference type="Rhea" id="RHEA-COMP:11060"/>
        <dbReference type="Rhea" id="RHEA-COMP:11605"/>
        <dbReference type="ChEBI" id="CHEBI:15378"/>
        <dbReference type="ChEBI" id="CHEBI:30013"/>
        <dbReference type="ChEBI" id="CHEBI:30616"/>
        <dbReference type="ChEBI" id="CHEBI:61977"/>
        <dbReference type="ChEBI" id="CHEBI:456216"/>
        <dbReference type="EC" id="2.7.11.1"/>
    </reaction>
</comment>
<dbReference type="GO" id="GO:0033612">
    <property type="term" value="F:receptor serine/threonine kinase binding"/>
    <property type="evidence" value="ECO:0007669"/>
    <property type="project" value="TreeGrafter"/>
</dbReference>
<dbReference type="OMA" id="PLEIGYM"/>
<evidence type="ECO:0000256" key="20">
    <source>
        <dbReference type="SAM" id="Phobius"/>
    </source>
</evidence>
<dbReference type="GO" id="GO:0099402">
    <property type="term" value="P:plant organ development"/>
    <property type="evidence" value="ECO:0007669"/>
    <property type="project" value="UniProtKB-ARBA"/>
</dbReference>
<dbReference type="InterPro" id="IPR032675">
    <property type="entry name" value="LRR_dom_sf"/>
</dbReference>
<evidence type="ECO:0000256" key="19">
    <source>
        <dbReference type="PROSITE-ProRule" id="PRU10141"/>
    </source>
</evidence>
<protein>
    <recommendedName>
        <fullName evidence="2">non-specific serine/threonine protein kinase</fullName>
        <ecNumber evidence="2">2.7.11.1</ecNumber>
    </recommendedName>
</protein>
<evidence type="ECO:0000256" key="21">
    <source>
        <dbReference type="SAM" id="SignalP"/>
    </source>
</evidence>
<dbReference type="InterPro" id="IPR003591">
    <property type="entry name" value="Leu-rich_rpt_typical-subtyp"/>
</dbReference>
<dbReference type="PANTHER" id="PTHR48056:SF42">
    <property type="entry name" value="MDIS1-INTERACTING RECEPTOR LIKE KINASE 2-LIKE"/>
    <property type="match status" value="1"/>
</dbReference>
<evidence type="ECO:0000313" key="23">
    <source>
        <dbReference type="EMBL" id="CDP18770.1"/>
    </source>
</evidence>
<evidence type="ECO:0000256" key="10">
    <source>
        <dbReference type="ARBA" id="ARBA00022741"/>
    </source>
</evidence>
<evidence type="ECO:0000256" key="16">
    <source>
        <dbReference type="ARBA" id="ARBA00023180"/>
    </source>
</evidence>
<evidence type="ECO:0000256" key="11">
    <source>
        <dbReference type="ARBA" id="ARBA00022777"/>
    </source>
</evidence>
<feature type="transmembrane region" description="Helical" evidence="20">
    <location>
        <begin position="731"/>
        <end position="753"/>
    </location>
</feature>
<evidence type="ECO:0000256" key="14">
    <source>
        <dbReference type="ARBA" id="ARBA00023136"/>
    </source>
</evidence>
<evidence type="ECO:0000256" key="15">
    <source>
        <dbReference type="ARBA" id="ARBA00023170"/>
    </source>
</evidence>
<feature type="binding site" evidence="19">
    <location>
        <position position="825"/>
    </location>
    <ligand>
        <name>ATP</name>
        <dbReference type="ChEBI" id="CHEBI:30616"/>
    </ligand>
</feature>
<dbReference type="SMART" id="SM00369">
    <property type="entry name" value="LRR_TYP"/>
    <property type="match status" value="13"/>
</dbReference>
<dbReference type="Gramene" id="CDP18770">
    <property type="protein sequence ID" value="CDP18770"/>
    <property type="gene ID" value="GSCOC_T00000120001"/>
</dbReference>
<feature type="domain" description="Protein kinase" evidence="22">
    <location>
        <begin position="797"/>
        <end position="1068"/>
    </location>
</feature>
<proteinExistence type="predicted"/>
<keyword evidence="14 20" id="KW-0472">Membrane</keyword>
<dbReference type="STRING" id="49390.A0A068VD74"/>
<dbReference type="Pfam" id="PF08263">
    <property type="entry name" value="LRRNT_2"/>
    <property type="match status" value="1"/>
</dbReference>
<evidence type="ECO:0000256" key="2">
    <source>
        <dbReference type="ARBA" id="ARBA00012513"/>
    </source>
</evidence>
<dbReference type="GO" id="GO:0004674">
    <property type="term" value="F:protein serine/threonine kinase activity"/>
    <property type="evidence" value="ECO:0007669"/>
    <property type="project" value="UniProtKB-KW"/>
</dbReference>
<evidence type="ECO:0000256" key="17">
    <source>
        <dbReference type="ARBA" id="ARBA00047899"/>
    </source>
</evidence>
<keyword evidence="8 21" id="KW-0732">Signal</keyword>
<comment type="catalytic activity">
    <reaction evidence="18">
        <text>L-seryl-[protein] + ATP = O-phospho-L-seryl-[protein] + ADP + H(+)</text>
        <dbReference type="Rhea" id="RHEA:17989"/>
        <dbReference type="Rhea" id="RHEA-COMP:9863"/>
        <dbReference type="Rhea" id="RHEA-COMP:11604"/>
        <dbReference type="ChEBI" id="CHEBI:15378"/>
        <dbReference type="ChEBI" id="CHEBI:29999"/>
        <dbReference type="ChEBI" id="CHEBI:30616"/>
        <dbReference type="ChEBI" id="CHEBI:83421"/>
        <dbReference type="ChEBI" id="CHEBI:456216"/>
        <dbReference type="EC" id="2.7.11.1"/>
    </reaction>
</comment>
<evidence type="ECO:0000256" key="13">
    <source>
        <dbReference type="ARBA" id="ARBA00022989"/>
    </source>
</evidence>
<evidence type="ECO:0000256" key="3">
    <source>
        <dbReference type="ARBA" id="ARBA00022527"/>
    </source>
</evidence>
<evidence type="ECO:0000256" key="9">
    <source>
        <dbReference type="ARBA" id="ARBA00022737"/>
    </source>
</evidence>
<evidence type="ECO:0000256" key="5">
    <source>
        <dbReference type="ARBA" id="ARBA00022614"/>
    </source>
</evidence>